<feature type="transmembrane region" description="Helical" evidence="2">
    <location>
        <begin position="51"/>
        <end position="71"/>
    </location>
</feature>
<gene>
    <name evidence="3" type="ORF">GCM10010969_19600</name>
</gene>
<protein>
    <recommendedName>
        <fullName evidence="5">Phage tail tape measure protein</fullName>
    </recommendedName>
</protein>
<dbReference type="EMBL" id="BMLN01000004">
    <property type="protein sequence ID" value="GGN99461.1"/>
    <property type="molecule type" value="Genomic_DNA"/>
</dbReference>
<keyword evidence="2" id="KW-0472">Membrane</keyword>
<evidence type="ECO:0000256" key="1">
    <source>
        <dbReference type="SAM" id="MobiDB-lite"/>
    </source>
</evidence>
<feature type="transmembrane region" description="Helical" evidence="2">
    <location>
        <begin position="138"/>
        <end position="158"/>
    </location>
</feature>
<dbReference type="Proteomes" id="UP000606653">
    <property type="component" value="Unassembled WGS sequence"/>
</dbReference>
<evidence type="ECO:0000313" key="4">
    <source>
        <dbReference type="Proteomes" id="UP000606653"/>
    </source>
</evidence>
<feature type="region of interest" description="Disordered" evidence="1">
    <location>
        <begin position="395"/>
        <end position="524"/>
    </location>
</feature>
<keyword evidence="4" id="KW-1185">Reference proteome</keyword>
<comment type="caution">
    <text evidence="3">The sequence shown here is derived from an EMBL/GenBank/DDBJ whole genome shotgun (WGS) entry which is preliminary data.</text>
</comment>
<organism evidence="3 4">
    <name type="scientific">Saccharibacillus kuerlensis</name>
    <dbReference type="NCBI Taxonomy" id="459527"/>
    <lineage>
        <taxon>Bacteria</taxon>
        <taxon>Bacillati</taxon>
        <taxon>Bacillota</taxon>
        <taxon>Bacilli</taxon>
        <taxon>Bacillales</taxon>
        <taxon>Paenibacillaceae</taxon>
        <taxon>Saccharibacillus</taxon>
    </lineage>
</organism>
<evidence type="ECO:0000256" key="2">
    <source>
        <dbReference type="SAM" id="Phobius"/>
    </source>
</evidence>
<accession>A0ABQ2L1C7</accession>
<proteinExistence type="predicted"/>
<name>A0ABQ2L1C7_9BACL</name>
<feature type="region of interest" description="Disordered" evidence="1">
    <location>
        <begin position="232"/>
        <end position="279"/>
    </location>
</feature>
<keyword evidence="2" id="KW-1133">Transmembrane helix</keyword>
<dbReference type="RefSeq" id="WP_018975877.1">
    <property type="nucleotide sequence ID" value="NZ_BMLN01000004.1"/>
</dbReference>
<reference evidence="4" key="1">
    <citation type="journal article" date="2019" name="Int. J. Syst. Evol. Microbiol.">
        <title>The Global Catalogue of Microorganisms (GCM) 10K type strain sequencing project: providing services to taxonomists for standard genome sequencing and annotation.</title>
        <authorList>
            <consortium name="The Broad Institute Genomics Platform"/>
            <consortium name="The Broad Institute Genome Sequencing Center for Infectious Disease"/>
            <person name="Wu L."/>
            <person name="Ma J."/>
        </authorList>
    </citation>
    <scope>NUCLEOTIDE SEQUENCE [LARGE SCALE GENOMIC DNA]</scope>
    <source>
        <strain evidence="4">CGMCC 1.6964</strain>
    </source>
</reference>
<sequence>MENILASIRTVRLRLQLFKIREFALRGLLVGLAAAVLLLAAAYLFPLPNPALWALGCMLLGTVVGAASAYIRPVGTEEAAKAMDRADPGEERRDLMTTALEFSDEDSSAAKWQRAQAETYGLEFAAQRRERLPFTWKFGRSAAGSSALLAICALLLLLPNPMDDELRQRQQERAMIDTQQKKAEALAKELNEAPIPPEARTPLADSAANLAQELGDSRRADEALSKMEEAMKKLGSQAEKASKQQQEMEEWNRRLAAQQALKEAAGQQSADASKRAEDLKNAMSKLSEQQKQELANAMQNLAQQAPESGKQTAALQEALKKAAQELAASGQLSDEQIRELAEKLAAAAAESGSLGQQSELAAAAAAQLAQSGMEMAGQLTAAGMSVSDAWGRGGTAEALASTGESAGEGSDGSNGKSGEGAAGEGAGSGAGSSGQGQGQGSGSQGSGSGQGQGQGSGSGSGSGSGGSGTGQGGGAGWGSGGRDLVTTPRELQGEGNIQSDSGPSSGGDKQTGGVSPTIDGVSRPYEEVYGEYSTRAQESLDRSDLPQSVQGLVESYFTEIRPES</sequence>
<feature type="transmembrane region" description="Helical" evidence="2">
    <location>
        <begin position="23"/>
        <end position="45"/>
    </location>
</feature>
<evidence type="ECO:0000313" key="3">
    <source>
        <dbReference type="EMBL" id="GGN99461.1"/>
    </source>
</evidence>
<feature type="compositionally biased region" description="Gly residues" evidence="1">
    <location>
        <begin position="409"/>
        <end position="481"/>
    </location>
</feature>
<keyword evidence="2" id="KW-0812">Transmembrane</keyword>
<evidence type="ECO:0008006" key="5">
    <source>
        <dbReference type="Google" id="ProtNLM"/>
    </source>
</evidence>